<dbReference type="InterPro" id="IPR002208">
    <property type="entry name" value="SecY/SEC61-alpha"/>
</dbReference>
<dbReference type="HAMAP" id="MF_01466">
    <property type="entry name" value="SecY2"/>
    <property type="match status" value="1"/>
</dbReference>
<feature type="transmembrane region" description="Helical" evidence="8">
    <location>
        <begin position="245"/>
        <end position="265"/>
    </location>
</feature>
<dbReference type="NCBIfam" id="NF009082">
    <property type="entry name" value="PRK12417.1"/>
    <property type="match status" value="1"/>
</dbReference>
<evidence type="ECO:0000256" key="4">
    <source>
        <dbReference type="ARBA" id="ARBA00022927"/>
    </source>
</evidence>
<dbReference type="AlphaFoldDB" id="G5KHS7"/>
<dbReference type="GO" id="GO:0065002">
    <property type="term" value="P:intracellular protein transmembrane transport"/>
    <property type="evidence" value="ECO:0007669"/>
    <property type="project" value="UniProtKB-UniRule"/>
</dbReference>
<evidence type="ECO:0000256" key="2">
    <source>
        <dbReference type="ARBA" id="ARBA00022475"/>
    </source>
</evidence>
<dbReference type="InterPro" id="IPR014269">
    <property type="entry name" value="SecY2"/>
</dbReference>
<feature type="transmembrane region" description="Helical" evidence="8">
    <location>
        <begin position="162"/>
        <end position="181"/>
    </location>
</feature>
<dbReference type="PANTHER" id="PTHR10906">
    <property type="entry name" value="SECY/SEC61-ALPHA FAMILY MEMBER"/>
    <property type="match status" value="1"/>
</dbReference>
<evidence type="ECO:0000256" key="9">
    <source>
        <dbReference type="NCBIfam" id="TIGR02920"/>
    </source>
</evidence>
<dbReference type="Pfam" id="PF00344">
    <property type="entry name" value="SecY"/>
    <property type="match status" value="1"/>
</dbReference>
<comment type="subunit">
    <text evidence="8">Component of the accessory SecA2/SecY2 protein translocase complex required to export cell wall proteins. May form heterotrimers with SecE and SecG subunits.</text>
</comment>
<comment type="function">
    <text evidence="8">Part of the accessory SecA2/SecY2 system specifically required for export of possible cell wall proteins. The central subunit of a protein translocation channel.</text>
</comment>
<dbReference type="Gene3D" id="1.10.3370.10">
    <property type="entry name" value="SecY subunit domain"/>
    <property type="match status" value="1"/>
</dbReference>
<feature type="transmembrane region" description="Helical" evidence="8">
    <location>
        <begin position="127"/>
        <end position="150"/>
    </location>
</feature>
<dbReference type="SUPFAM" id="SSF103491">
    <property type="entry name" value="Preprotein translocase SecY subunit"/>
    <property type="match status" value="1"/>
</dbReference>
<dbReference type="STRING" id="764291.STRUR_0290"/>
<sequence length="408" mass="45880">MSTFLKHHLLVKKIGFTFFLILIFLLGRQIPLPGVDVNAYLGSENSFIRTTSSLTGGNLSQIGLFSLGLGPWMSAMILMRLLTLGRDSQQLSPKALSFRQNSLMLVVAIIQALGICISLKYKSGQPLNFAMVIVPAIVLIGGSFIIAWLGNINSMHGLGGPAILVVVSMMVTQFQHIPLMVDLFNNGYALAIIVLMGWSFISMFFIVFLEHSEYRVPVMRISIHNRLVDKAYLPIKVNASGGMPLMYVYTFLMLPQYFIMLFAYFYPNNHRLQAWSLIFNTYNIWGIFIFSILLFVLAIAFSLINIDPTKLAEDMRNAGDYIPDIEPGKETQLYLRHLGRFFGVFSGFFLVIMCVLPLLLTLGNTRLQSIAQLTGIVMMMTGILLSVIEEIKTARLRSRYKPLFSQDN</sequence>
<keyword evidence="3 8" id="KW-0812">Transmembrane</keyword>
<keyword evidence="2 8" id="KW-1003">Cell membrane</keyword>
<name>G5KHS7_9STRE</name>
<comment type="similarity">
    <text evidence="8">Belongs to the SecY/SEC61-alpha family. SecY2 subfamily.</text>
</comment>
<feature type="transmembrane region" description="Helical" evidence="8">
    <location>
        <begin position="369"/>
        <end position="388"/>
    </location>
</feature>
<dbReference type="NCBIfam" id="TIGR02920">
    <property type="entry name" value="acc_sec_Y2"/>
    <property type="match status" value="1"/>
</dbReference>
<evidence type="ECO:0000256" key="6">
    <source>
        <dbReference type="ARBA" id="ARBA00023010"/>
    </source>
</evidence>
<dbReference type="GO" id="GO:0006605">
    <property type="term" value="P:protein targeting"/>
    <property type="evidence" value="ECO:0007669"/>
    <property type="project" value="UniProtKB-UniRule"/>
</dbReference>
<evidence type="ECO:0000256" key="1">
    <source>
        <dbReference type="ARBA" id="ARBA00022448"/>
    </source>
</evidence>
<keyword evidence="5 8" id="KW-1133">Transmembrane helix</keyword>
<organism evidence="10 11">
    <name type="scientific">Streptococcus urinalis 2285-97</name>
    <dbReference type="NCBI Taxonomy" id="764291"/>
    <lineage>
        <taxon>Bacteria</taxon>
        <taxon>Bacillati</taxon>
        <taxon>Bacillota</taxon>
        <taxon>Bacilli</taxon>
        <taxon>Lactobacillales</taxon>
        <taxon>Streptococcaceae</taxon>
        <taxon>Streptococcus</taxon>
    </lineage>
</organism>
<feature type="transmembrane region" description="Helical" evidence="8">
    <location>
        <begin position="187"/>
        <end position="209"/>
    </location>
</feature>
<keyword evidence="4 8" id="KW-0653">Protein transport</keyword>
<keyword evidence="11" id="KW-1185">Reference proteome</keyword>
<gene>
    <name evidence="8 10" type="primary">secY2</name>
    <name evidence="10" type="ORF">STRUR_0290</name>
</gene>
<dbReference type="RefSeq" id="WP_006739245.1">
    <property type="nucleotide sequence ID" value="NZ_AEUZ02000001.1"/>
</dbReference>
<dbReference type="GO" id="GO:0005886">
    <property type="term" value="C:plasma membrane"/>
    <property type="evidence" value="ECO:0007669"/>
    <property type="project" value="UniProtKB-SubCell"/>
</dbReference>
<dbReference type="InterPro" id="IPR023201">
    <property type="entry name" value="SecY_dom_sf"/>
</dbReference>
<evidence type="ECO:0000313" key="10">
    <source>
        <dbReference type="EMBL" id="EHJ56487.1"/>
    </source>
</evidence>
<dbReference type="EMBL" id="AEUZ02000001">
    <property type="protein sequence ID" value="EHJ56487.1"/>
    <property type="molecule type" value="Genomic_DNA"/>
</dbReference>
<keyword evidence="6 8" id="KW-0811">Translocation</keyword>
<comment type="caution">
    <text evidence="8">Lacks conserved residue(s) required for the propagation of feature annotation.</text>
</comment>
<evidence type="ECO:0000256" key="7">
    <source>
        <dbReference type="ARBA" id="ARBA00023136"/>
    </source>
</evidence>
<keyword evidence="1 8" id="KW-0813">Transport</keyword>
<evidence type="ECO:0000313" key="11">
    <source>
        <dbReference type="Proteomes" id="UP000005388"/>
    </source>
</evidence>
<reference evidence="10 11" key="1">
    <citation type="journal article" date="2014" name="Int. J. Syst. Evol. Microbiol.">
        <title>Phylogenomics and the dynamic genome evolution of the genus Streptococcus.</title>
        <authorList>
            <consortium name="The Broad Institute Genome Sequencing Platform"/>
            <person name="Richards V.P."/>
            <person name="Palmer S.R."/>
            <person name="Pavinski Bitar P.D."/>
            <person name="Qin X."/>
            <person name="Weinstock G.M."/>
            <person name="Highlander S.K."/>
            <person name="Town C.D."/>
            <person name="Burne R.A."/>
            <person name="Stanhope M.J."/>
        </authorList>
    </citation>
    <scope>NUCLEOTIDE SEQUENCE [LARGE SCALE GENOMIC DNA]</scope>
    <source>
        <strain evidence="10 11">2285-97</strain>
    </source>
</reference>
<evidence type="ECO:0000256" key="5">
    <source>
        <dbReference type="ARBA" id="ARBA00022989"/>
    </source>
</evidence>
<feature type="transmembrane region" description="Helical" evidence="8">
    <location>
        <begin position="285"/>
        <end position="306"/>
    </location>
</feature>
<dbReference type="Proteomes" id="UP000005388">
    <property type="component" value="Unassembled WGS sequence"/>
</dbReference>
<protein>
    <recommendedName>
        <fullName evidence="8 9">Accessory Sec system protein translocase subunit SecY2</fullName>
    </recommendedName>
</protein>
<evidence type="ECO:0000256" key="3">
    <source>
        <dbReference type="ARBA" id="ARBA00022692"/>
    </source>
</evidence>
<feature type="transmembrane region" description="Helical" evidence="8">
    <location>
        <begin position="103"/>
        <end position="121"/>
    </location>
</feature>
<feature type="transmembrane region" description="Helical" evidence="8">
    <location>
        <begin position="341"/>
        <end position="363"/>
    </location>
</feature>
<comment type="caution">
    <text evidence="10">The sequence shown here is derived from an EMBL/GenBank/DDBJ whole genome shotgun (WGS) entry which is preliminary data.</text>
</comment>
<dbReference type="PIRSF" id="PIRSF004557">
    <property type="entry name" value="SecY"/>
    <property type="match status" value="1"/>
</dbReference>
<feature type="transmembrane region" description="Helical" evidence="8">
    <location>
        <begin position="62"/>
        <end position="82"/>
    </location>
</feature>
<dbReference type="eggNOG" id="COG0201">
    <property type="taxonomic scope" value="Bacteria"/>
</dbReference>
<accession>G5KHS7</accession>
<keyword evidence="7 8" id="KW-0472">Membrane</keyword>
<comment type="subcellular location">
    <subcellularLocation>
        <location evidence="8">Cell membrane</location>
        <topology evidence="8">Multi-pass membrane protein</topology>
    </subcellularLocation>
</comment>
<evidence type="ECO:0000256" key="8">
    <source>
        <dbReference type="HAMAP-Rule" id="MF_01466"/>
    </source>
</evidence>
<proteinExistence type="inferred from homology"/>
<dbReference type="PRINTS" id="PR00303">
    <property type="entry name" value="SECYTRNLCASE"/>
</dbReference>